<reference evidence="3" key="1">
    <citation type="journal article" date="2013" name="Nat. Genet.">
        <title>The draft genomes of soft-shell turtle and green sea turtle yield insights into the development and evolution of the turtle-specific body plan.</title>
        <authorList>
            <person name="Wang Z."/>
            <person name="Pascual-Anaya J."/>
            <person name="Zadissa A."/>
            <person name="Li W."/>
            <person name="Niimura Y."/>
            <person name="Huang Z."/>
            <person name="Li C."/>
            <person name="White S."/>
            <person name="Xiong Z."/>
            <person name="Fang D."/>
            <person name="Wang B."/>
            <person name="Ming Y."/>
            <person name="Chen Y."/>
            <person name="Zheng Y."/>
            <person name="Kuraku S."/>
            <person name="Pignatelli M."/>
            <person name="Herrero J."/>
            <person name="Beal K."/>
            <person name="Nozawa M."/>
            <person name="Li Q."/>
            <person name="Wang J."/>
            <person name="Zhang H."/>
            <person name="Yu L."/>
            <person name="Shigenobu S."/>
            <person name="Wang J."/>
            <person name="Liu J."/>
            <person name="Flicek P."/>
            <person name="Searle S."/>
            <person name="Wang J."/>
            <person name="Kuratani S."/>
            <person name="Yin Y."/>
            <person name="Aken B."/>
            <person name="Zhang G."/>
            <person name="Irie N."/>
        </authorList>
    </citation>
    <scope>NUCLEOTIDE SEQUENCE [LARGE SCALE GENOMIC DNA]</scope>
</reference>
<keyword evidence="3" id="KW-1185">Reference proteome</keyword>
<feature type="region of interest" description="Disordered" evidence="1">
    <location>
        <begin position="41"/>
        <end position="91"/>
    </location>
</feature>
<name>M7BXX5_CHEMY</name>
<dbReference type="AlphaFoldDB" id="M7BXX5"/>
<dbReference type="EMBL" id="KB478633">
    <property type="protein sequence ID" value="EMP42069.1"/>
    <property type="molecule type" value="Genomic_DNA"/>
</dbReference>
<evidence type="ECO:0000313" key="2">
    <source>
        <dbReference type="EMBL" id="EMP42069.1"/>
    </source>
</evidence>
<accession>M7BXX5</accession>
<gene>
    <name evidence="2" type="ORF">UY3_00659</name>
</gene>
<organism evidence="2 3">
    <name type="scientific">Chelonia mydas</name>
    <name type="common">Green sea-turtle</name>
    <name type="synonym">Chelonia agassizi</name>
    <dbReference type="NCBI Taxonomy" id="8469"/>
    <lineage>
        <taxon>Eukaryota</taxon>
        <taxon>Metazoa</taxon>
        <taxon>Chordata</taxon>
        <taxon>Craniata</taxon>
        <taxon>Vertebrata</taxon>
        <taxon>Euteleostomi</taxon>
        <taxon>Archelosauria</taxon>
        <taxon>Testudinata</taxon>
        <taxon>Testudines</taxon>
        <taxon>Cryptodira</taxon>
        <taxon>Durocryptodira</taxon>
        <taxon>Americhelydia</taxon>
        <taxon>Chelonioidea</taxon>
        <taxon>Cheloniidae</taxon>
        <taxon>Chelonia</taxon>
    </lineage>
</organism>
<proteinExistence type="predicted"/>
<evidence type="ECO:0000256" key="1">
    <source>
        <dbReference type="SAM" id="MobiDB-lite"/>
    </source>
</evidence>
<evidence type="ECO:0000313" key="3">
    <source>
        <dbReference type="Proteomes" id="UP000031443"/>
    </source>
</evidence>
<dbReference type="Proteomes" id="UP000031443">
    <property type="component" value="Unassembled WGS sequence"/>
</dbReference>
<sequence>MSTLPAGSAGSDRSIRDRFIAFSVDTINRSPIALLSTLELHQGERQKRSQQGSGGRRSRIVRTRMDQRAAPRAPLGNNQETVTPPPHKLRGELRKFLEDVRGSRNKRSDPVPPVRSMLELFCDSGTPSWSPLLLSSGQRGKLQVTMQTGN</sequence>
<protein>
    <submittedName>
        <fullName evidence="2">Uncharacterized protein</fullName>
    </submittedName>
</protein>